<dbReference type="InterPro" id="IPR001482">
    <property type="entry name" value="T2SS/T4SS_dom"/>
</dbReference>
<dbReference type="InterPro" id="IPR003593">
    <property type="entry name" value="AAA+_ATPase"/>
</dbReference>
<accession>A0A1F7GF05</accession>
<dbReference type="FunFam" id="3.40.50.300:FF:000398">
    <property type="entry name" value="Type IV pilus assembly ATPase PilB"/>
    <property type="match status" value="1"/>
</dbReference>
<dbReference type="Pfam" id="PF05157">
    <property type="entry name" value="MshEN"/>
    <property type="match status" value="1"/>
</dbReference>
<feature type="domain" description="AAA+ ATPase" evidence="4">
    <location>
        <begin position="313"/>
        <end position="434"/>
    </location>
</feature>
<dbReference type="InterPro" id="IPR027417">
    <property type="entry name" value="P-loop_NTPase"/>
</dbReference>
<dbReference type="GO" id="GO:0005886">
    <property type="term" value="C:plasma membrane"/>
    <property type="evidence" value="ECO:0007669"/>
    <property type="project" value="TreeGrafter"/>
</dbReference>
<keyword evidence="3" id="KW-0067">ATP-binding</keyword>
<evidence type="ECO:0000259" key="4">
    <source>
        <dbReference type="SMART" id="SM00382"/>
    </source>
</evidence>
<dbReference type="SUPFAM" id="SSF160246">
    <property type="entry name" value="EspE N-terminal domain-like"/>
    <property type="match status" value="1"/>
</dbReference>
<dbReference type="PANTHER" id="PTHR30258:SF1">
    <property type="entry name" value="PROTEIN TRANSPORT PROTEIN HOFB HOMOLOG"/>
    <property type="match status" value="1"/>
</dbReference>
<dbReference type="CDD" id="cd01129">
    <property type="entry name" value="PulE-GspE-like"/>
    <property type="match status" value="1"/>
</dbReference>
<sequence>MNISPRQILNLLTQKGIIDQQRAKKIEFESIKNNIPITDYLFKNTDIEKKYILESIASLMKVPFVDIASAAIDPQALGFVSEFLARKYGIIPVRFDKQNETLTIVTSDPFDITVTDFLSRKTGKKIVLALGISDDIRKTIDLAYSQSLTPEIKEALKEVQPTLVIKPETSAGAVIKEAPVSKIVNTILEFAVKSRASDIHIEPGYSKTRVRYRIDGILQDKLILPIGIHDAIISRIKILAEMKIDEKRIPQDGRFYFKLGEEEDDLRVSTLPTVNGEKIVLRLLKKTGGLPTLPDLGLKGTPLKNLEAAISRPYGIVLVTGPTGSGKTTTLYSILSQLNKPSVNILTIEDPVEYQIPGINQVQVNHQAGLTFATGLRSFLRQDPNIILVGEIRDKETTQLSIQAALTGHLVFSTLHTSNSATAIPRLIDLGGEPFLIASVLNASLAQRIVRRICTYCKSSYTPGEEAYNSLKQVLGDLLPKIYLDGKPIQLAKGQGCDDCAHSGYLGRIAIFEVLKITPTINSMILKHTTSKEIEDQAKKEGLITMKQDGYLKVLEGTTTIEEILRVSEI</sequence>
<dbReference type="InterPro" id="IPR007831">
    <property type="entry name" value="T2SS_GspE_N"/>
</dbReference>
<dbReference type="Proteomes" id="UP000177208">
    <property type="component" value="Unassembled WGS sequence"/>
</dbReference>
<evidence type="ECO:0000313" key="5">
    <source>
        <dbReference type="EMBL" id="OGK17042.1"/>
    </source>
</evidence>
<comment type="similarity">
    <text evidence="1">Belongs to the GSP E family.</text>
</comment>
<dbReference type="PANTHER" id="PTHR30258">
    <property type="entry name" value="TYPE II SECRETION SYSTEM PROTEIN GSPE-RELATED"/>
    <property type="match status" value="1"/>
</dbReference>
<proteinExistence type="inferred from homology"/>
<dbReference type="GO" id="GO:0005524">
    <property type="term" value="F:ATP binding"/>
    <property type="evidence" value="ECO:0007669"/>
    <property type="project" value="UniProtKB-KW"/>
</dbReference>
<dbReference type="Gene3D" id="3.40.50.300">
    <property type="entry name" value="P-loop containing nucleotide triphosphate hydrolases"/>
    <property type="match status" value="1"/>
</dbReference>
<dbReference type="GO" id="GO:0016887">
    <property type="term" value="F:ATP hydrolysis activity"/>
    <property type="evidence" value="ECO:0007669"/>
    <property type="project" value="TreeGrafter"/>
</dbReference>
<dbReference type="InterPro" id="IPR037257">
    <property type="entry name" value="T2SS_E_N_sf"/>
</dbReference>
<evidence type="ECO:0000256" key="1">
    <source>
        <dbReference type="ARBA" id="ARBA00006611"/>
    </source>
</evidence>
<reference evidence="5 6" key="1">
    <citation type="journal article" date="2016" name="Nat. Commun.">
        <title>Thousands of microbial genomes shed light on interconnected biogeochemical processes in an aquifer system.</title>
        <authorList>
            <person name="Anantharaman K."/>
            <person name="Brown C.T."/>
            <person name="Hug L.A."/>
            <person name="Sharon I."/>
            <person name="Castelle C.J."/>
            <person name="Probst A.J."/>
            <person name="Thomas B.C."/>
            <person name="Singh A."/>
            <person name="Wilkins M.J."/>
            <person name="Karaoz U."/>
            <person name="Brodie E.L."/>
            <person name="Williams K.H."/>
            <person name="Hubbard S.S."/>
            <person name="Banfield J.F."/>
        </authorList>
    </citation>
    <scope>NUCLEOTIDE SEQUENCE [LARGE SCALE GENOMIC DNA]</scope>
</reference>
<dbReference type="Pfam" id="PF00437">
    <property type="entry name" value="T2SSE"/>
    <property type="match status" value="1"/>
</dbReference>
<dbReference type="Gene3D" id="3.30.300.160">
    <property type="entry name" value="Type II secretion system, protein E, N-terminal domain"/>
    <property type="match status" value="1"/>
</dbReference>
<evidence type="ECO:0000256" key="2">
    <source>
        <dbReference type="ARBA" id="ARBA00022741"/>
    </source>
</evidence>
<evidence type="ECO:0000256" key="3">
    <source>
        <dbReference type="ARBA" id="ARBA00022840"/>
    </source>
</evidence>
<dbReference type="SUPFAM" id="SSF52540">
    <property type="entry name" value="P-loop containing nucleoside triphosphate hydrolases"/>
    <property type="match status" value="1"/>
</dbReference>
<gene>
    <name evidence="5" type="ORF">A2774_01280</name>
</gene>
<protein>
    <recommendedName>
        <fullName evidence="4">AAA+ ATPase domain-containing protein</fullName>
    </recommendedName>
</protein>
<organism evidence="5 6">
    <name type="scientific">Candidatus Roizmanbacteria bacterium RIFCSPHIGHO2_01_FULL_39_12c</name>
    <dbReference type="NCBI Taxonomy" id="1802031"/>
    <lineage>
        <taxon>Bacteria</taxon>
        <taxon>Candidatus Roizmaniibacteriota</taxon>
    </lineage>
</organism>
<dbReference type="AlphaFoldDB" id="A0A1F7GF05"/>
<dbReference type="Gene3D" id="3.30.450.90">
    <property type="match status" value="1"/>
</dbReference>
<evidence type="ECO:0000313" key="6">
    <source>
        <dbReference type="Proteomes" id="UP000177208"/>
    </source>
</evidence>
<comment type="caution">
    <text evidence="5">The sequence shown here is derived from an EMBL/GenBank/DDBJ whole genome shotgun (WGS) entry which is preliminary data.</text>
</comment>
<name>A0A1F7GF05_9BACT</name>
<dbReference type="SMART" id="SM00382">
    <property type="entry name" value="AAA"/>
    <property type="match status" value="1"/>
</dbReference>
<dbReference type="EMBL" id="MFZG01000014">
    <property type="protein sequence ID" value="OGK17042.1"/>
    <property type="molecule type" value="Genomic_DNA"/>
</dbReference>
<keyword evidence="2" id="KW-0547">Nucleotide-binding</keyword>